<proteinExistence type="predicted"/>
<dbReference type="Proteomes" id="UP001500280">
    <property type="component" value="Unassembled WGS sequence"/>
</dbReference>
<keyword evidence="3" id="KW-1185">Reference proteome</keyword>
<sequence>MAKLPFATKNFVSPAPPGKGTVVVSPARLVHSAVTVGATPLALGGVPRTGIELLWRAAMVLSSLEERDGYWHKTNAYSRLDPSEKGAVSYFLGMTQAKITCELLLNLPHLMHVDAALALKGYVANVSRPDLIGVDLRTMAYTVAVEAKGRSGGRDAKALTTAKRQASLMPTVLGATSGLAVASMAYFGRKGRWEACLEDPAWPYDDAPDISVEALLVAYYRPVVALTSGTERDRTDDGRLTTYLPLIDVYISVPEAVVDALDELVLLRQIPEEVVQAQGELVRAAVSQALPGDGESVRGNTGKSIIAAEEDEQPATCIGLDGIRITLGDSWFDRAQADIGPGVRPQYAGPQPQGLPVRRTSSTL</sequence>
<dbReference type="EMBL" id="BAAANF010000023">
    <property type="protein sequence ID" value="GAA1712373.1"/>
    <property type="molecule type" value="Genomic_DNA"/>
</dbReference>
<feature type="region of interest" description="Disordered" evidence="1">
    <location>
        <begin position="341"/>
        <end position="364"/>
    </location>
</feature>
<protein>
    <submittedName>
        <fullName evidence="2">Uncharacterized protein</fullName>
    </submittedName>
</protein>
<comment type="caution">
    <text evidence="2">The sequence shown here is derived from an EMBL/GenBank/DDBJ whole genome shotgun (WGS) entry which is preliminary data.</text>
</comment>
<name>A0ABP4UUR3_9ACTN</name>
<evidence type="ECO:0000313" key="3">
    <source>
        <dbReference type="Proteomes" id="UP001500280"/>
    </source>
</evidence>
<accession>A0ABP4UUR3</accession>
<evidence type="ECO:0000256" key="1">
    <source>
        <dbReference type="SAM" id="MobiDB-lite"/>
    </source>
</evidence>
<organism evidence="2 3">
    <name type="scientific">Kribbella yunnanensis</name>
    <dbReference type="NCBI Taxonomy" id="190194"/>
    <lineage>
        <taxon>Bacteria</taxon>
        <taxon>Bacillati</taxon>
        <taxon>Actinomycetota</taxon>
        <taxon>Actinomycetes</taxon>
        <taxon>Propionibacteriales</taxon>
        <taxon>Kribbellaceae</taxon>
        <taxon>Kribbella</taxon>
    </lineage>
</organism>
<reference evidence="3" key="1">
    <citation type="journal article" date="2019" name="Int. J. Syst. Evol. Microbiol.">
        <title>The Global Catalogue of Microorganisms (GCM) 10K type strain sequencing project: providing services to taxonomists for standard genome sequencing and annotation.</title>
        <authorList>
            <consortium name="The Broad Institute Genomics Platform"/>
            <consortium name="The Broad Institute Genome Sequencing Center for Infectious Disease"/>
            <person name="Wu L."/>
            <person name="Ma J."/>
        </authorList>
    </citation>
    <scope>NUCLEOTIDE SEQUENCE [LARGE SCALE GENOMIC DNA]</scope>
    <source>
        <strain evidence="3">JCM 14307</strain>
    </source>
</reference>
<evidence type="ECO:0000313" key="2">
    <source>
        <dbReference type="EMBL" id="GAA1712373.1"/>
    </source>
</evidence>
<gene>
    <name evidence="2" type="ORF">GCM10009745_70700</name>
</gene>
<dbReference type="RefSeq" id="WP_344162204.1">
    <property type="nucleotide sequence ID" value="NZ_BAAANF010000023.1"/>
</dbReference>